<comment type="caution">
    <text evidence="2">The sequence shown here is derived from an EMBL/GenBank/DDBJ whole genome shotgun (WGS) entry which is preliminary data.</text>
</comment>
<evidence type="ECO:0000256" key="1">
    <source>
        <dbReference type="SAM" id="SignalP"/>
    </source>
</evidence>
<dbReference type="Pfam" id="PF06707">
    <property type="entry name" value="DUF1194"/>
    <property type="match status" value="1"/>
</dbReference>
<feature type="chain" id="PRO_5043522024" evidence="1">
    <location>
        <begin position="26"/>
        <end position="247"/>
    </location>
</feature>
<dbReference type="InterPro" id="IPR010607">
    <property type="entry name" value="DUF1194"/>
</dbReference>
<accession>A0AAW9S285</accession>
<reference evidence="2 3" key="1">
    <citation type="submission" date="2024-02" db="EMBL/GenBank/DDBJ databases">
        <title>Genome analysis and characterization of Microbaculum marinisediminis sp. nov., isolated from marine sediment.</title>
        <authorList>
            <person name="Du Z.-J."/>
            <person name="Ye Y.-Q."/>
            <person name="Zhang Z.-R."/>
            <person name="Yuan S.-M."/>
            <person name="Zhang X.-Y."/>
        </authorList>
    </citation>
    <scope>NUCLEOTIDE SEQUENCE [LARGE SCALE GENOMIC DNA]</scope>
    <source>
        <strain evidence="2 3">SDUM1044001</strain>
    </source>
</reference>
<protein>
    <submittedName>
        <fullName evidence="2">DUF1194 domain-containing protein</fullName>
    </submittedName>
</protein>
<dbReference type="Proteomes" id="UP001378188">
    <property type="component" value="Unassembled WGS sequence"/>
</dbReference>
<evidence type="ECO:0000313" key="3">
    <source>
        <dbReference type="Proteomes" id="UP001378188"/>
    </source>
</evidence>
<dbReference type="AlphaFoldDB" id="A0AAW9S285"/>
<feature type="signal peptide" evidence="1">
    <location>
        <begin position="1"/>
        <end position="25"/>
    </location>
</feature>
<keyword evidence="1" id="KW-0732">Signal</keyword>
<proteinExistence type="predicted"/>
<gene>
    <name evidence="2" type="ORF">V3328_24160</name>
</gene>
<dbReference type="EMBL" id="JAZHOF010000012">
    <property type="protein sequence ID" value="MEJ8574595.1"/>
    <property type="molecule type" value="Genomic_DNA"/>
</dbReference>
<keyword evidence="3" id="KW-1185">Reference proteome</keyword>
<dbReference type="InterPro" id="IPR036465">
    <property type="entry name" value="vWFA_dom_sf"/>
</dbReference>
<evidence type="ECO:0000313" key="2">
    <source>
        <dbReference type="EMBL" id="MEJ8574595.1"/>
    </source>
</evidence>
<dbReference type="SUPFAM" id="SSF53300">
    <property type="entry name" value="vWA-like"/>
    <property type="match status" value="1"/>
</dbReference>
<organism evidence="2 3">
    <name type="scientific">Microbaculum marinum</name>
    <dbReference type="NCBI Taxonomy" id="1764581"/>
    <lineage>
        <taxon>Bacteria</taxon>
        <taxon>Pseudomonadati</taxon>
        <taxon>Pseudomonadota</taxon>
        <taxon>Alphaproteobacteria</taxon>
        <taxon>Hyphomicrobiales</taxon>
        <taxon>Tepidamorphaceae</taxon>
        <taxon>Microbaculum</taxon>
    </lineage>
</organism>
<name>A0AAW9S285_9HYPH</name>
<dbReference type="Gene3D" id="3.40.50.410">
    <property type="entry name" value="von Willebrand factor, type A domain"/>
    <property type="match status" value="1"/>
</dbReference>
<sequence>MMAGMAVLRTAILGVLVSWTPLASAQEQEVDLELVLLADASSSIDNAEILFQRQGYATAITHSEVLNAIAGGLLQRIAVTYVEWGDQTSQEVVVPWTIIDGPGSAAAFAEALLAQPRLAYGRNAIGSAIRKARELIETNDIRGLRKVIDLSADSANSWNGPPLSTMRHEADRAGIVINGLAILCRADACSGRPVGYDLEGAFADRIIIGPGSFVVTVDGETSFADAVRRKLVLEIAIGEGAGRTVPR</sequence>